<feature type="compositionally biased region" description="Basic and acidic residues" evidence="1">
    <location>
        <begin position="96"/>
        <end position="109"/>
    </location>
</feature>
<dbReference type="InterPro" id="IPR026505">
    <property type="entry name" value="Solute_c_fam_35_mem_F3/F4"/>
</dbReference>
<feature type="transmembrane region" description="Helical" evidence="2">
    <location>
        <begin position="422"/>
        <end position="443"/>
    </location>
</feature>
<evidence type="ECO:0008006" key="5">
    <source>
        <dbReference type="Google" id="ProtNLM"/>
    </source>
</evidence>
<dbReference type="OrthoDB" id="10062838at2759"/>
<dbReference type="PANTHER" id="PTHR19346:SF4">
    <property type="entry name" value="SUGAR PHOSPHATE TRANSPORTER DOMAIN-CONTAINING PROTEIN"/>
    <property type="match status" value="1"/>
</dbReference>
<evidence type="ECO:0000313" key="3">
    <source>
        <dbReference type="EMBL" id="KAJ4267724.1"/>
    </source>
</evidence>
<reference evidence="3" key="1">
    <citation type="submission" date="2022-09" db="EMBL/GenBank/DDBJ databases">
        <title>Fusarium specimens isolated from Avocado Roots.</title>
        <authorList>
            <person name="Stajich J."/>
            <person name="Roper C."/>
            <person name="Heimlech-Rivalta G."/>
        </authorList>
    </citation>
    <scope>NUCLEOTIDE SEQUENCE</scope>
    <source>
        <strain evidence="3">CF00136</strain>
    </source>
</reference>
<dbReference type="AlphaFoldDB" id="A0A9W8VM21"/>
<feature type="transmembrane region" description="Helical" evidence="2">
    <location>
        <begin position="463"/>
        <end position="482"/>
    </location>
</feature>
<feature type="compositionally biased region" description="Basic and acidic residues" evidence="1">
    <location>
        <begin position="1"/>
        <end position="11"/>
    </location>
</feature>
<feature type="region of interest" description="Disordered" evidence="1">
    <location>
        <begin position="1"/>
        <end position="181"/>
    </location>
</feature>
<dbReference type="InterPro" id="IPR037185">
    <property type="entry name" value="EmrE-like"/>
</dbReference>
<keyword evidence="2" id="KW-0472">Membrane</keyword>
<keyword evidence="2" id="KW-0812">Transmembrane</keyword>
<sequence length="566" mass="62755">MPRRDNRDQEVHLLQGHNRQSSESDSASSSTSSSESTTCEPEPSSNARSNTVGARGTADHPSDASDPEGSRRHDRKNKNNSASNSDWLELDEMDPNDARRPNYHRHGDGKSGTPLLYKEDDPERGRAGYSPPNDERRFSRGSRASSEDDSPYHPQPMMERPGLSRRSTMRSRSPQTAAAVAEDTTKKRYTYAAFFLIVSLVAFCIQTELSAYIQHDLGWDKAYCMMYFTHGSWVVLWPVQLLILRFQKRDVPWPVFWKRHKQQLRTTAIMIEKQTLDVFHISIQHRARPVRYFVRFTAIITCALTVAGLSWYIAVSLTTPSDLTAIYNCSAFFAYVFSVPLLHEPLRLDKSIAVLIAIGGVLVVAYGDTKEGGGETESVEAGNRFLGNLVIGIGSVLYGLYEVLYKRYACPPEGCSPGRGMVFANTFGSLIGLFTLTVLWIPLPIIDFLGIEKFEIPAASTCWLILLAVLSNATFSGSFLVLISLTSPVLSSVAALLTIFIVAIVDWMITGEPLSFAAIAGGAMIIVAFLGLTWSTYREMKEHAAMEPIADFSDSDKDGDIDSDED</sequence>
<keyword evidence="4" id="KW-1185">Reference proteome</keyword>
<feature type="transmembrane region" description="Helical" evidence="2">
    <location>
        <begin position="352"/>
        <end position="369"/>
    </location>
</feature>
<dbReference type="Proteomes" id="UP001152049">
    <property type="component" value="Unassembled WGS sequence"/>
</dbReference>
<feature type="transmembrane region" description="Helical" evidence="2">
    <location>
        <begin position="225"/>
        <end position="244"/>
    </location>
</feature>
<feature type="transmembrane region" description="Helical" evidence="2">
    <location>
        <begin position="515"/>
        <end position="537"/>
    </location>
</feature>
<protein>
    <recommendedName>
        <fullName evidence="5">EamA domain-containing protein</fullName>
    </recommendedName>
</protein>
<feature type="transmembrane region" description="Helical" evidence="2">
    <location>
        <begin position="489"/>
        <end position="509"/>
    </location>
</feature>
<feature type="transmembrane region" description="Helical" evidence="2">
    <location>
        <begin position="325"/>
        <end position="343"/>
    </location>
</feature>
<dbReference type="SUPFAM" id="SSF103481">
    <property type="entry name" value="Multidrug resistance efflux transporter EmrE"/>
    <property type="match status" value="2"/>
</dbReference>
<accession>A0A9W8VM21</accession>
<feature type="compositionally biased region" description="Low complexity" evidence="1">
    <location>
        <begin position="21"/>
        <end position="45"/>
    </location>
</feature>
<feature type="compositionally biased region" description="Basic and acidic residues" evidence="1">
    <location>
        <begin position="117"/>
        <end position="126"/>
    </location>
</feature>
<gene>
    <name evidence="3" type="ORF">NW762_003839</name>
</gene>
<feature type="transmembrane region" description="Helical" evidence="2">
    <location>
        <begin position="381"/>
        <end position="401"/>
    </location>
</feature>
<evidence type="ECO:0000313" key="4">
    <source>
        <dbReference type="Proteomes" id="UP001152049"/>
    </source>
</evidence>
<evidence type="ECO:0000256" key="2">
    <source>
        <dbReference type="SAM" id="Phobius"/>
    </source>
</evidence>
<feature type="compositionally biased region" description="Basic and acidic residues" evidence="1">
    <location>
        <begin position="57"/>
        <end position="71"/>
    </location>
</feature>
<feature type="transmembrane region" description="Helical" evidence="2">
    <location>
        <begin position="292"/>
        <end position="313"/>
    </location>
</feature>
<feature type="transmembrane region" description="Helical" evidence="2">
    <location>
        <begin position="191"/>
        <end position="213"/>
    </location>
</feature>
<proteinExistence type="predicted"/>
<name>A0A9W8VM21_9HYPO</name>
<keyword evidence="2" id="KW-1133">Transmembrane helix</keyword>
<dbReference type="EMBL" id="JAOQAZ010000004">
    <property type="protein sequence ID" value="KAJ4267724.1"/>
    <property type="molecule type" value="Genomic_DNA"/>
</dbReference>
<evidence type="ECO:0000256" key="1">
    <source>
        <dbReference type="SAM" id="MobiDB-lite"/>
    </source>
</evidence>
<dbReference type="PANTHER" id="PTHR19346">
    <property type="entry name" value="SUGAR PHOSPHATE TRANSPORTER DOMAIN-CONTAINING PROTEIN"/>
    <property type="match status" value="1"/>
</dbReference>
<comment type="caution">
    <text evidence="3">The sequence shown here is derived from an EMBL/GenBank/DDBJ whole genome shotgun (WGS) entry which is preliminary data.</text>
</comment>
<organism evidence="3 4">
    <name type="scientific">Fusarium torreyae</name>
    <dbReference type="NCBI Taxonomy" id="1237075"/>
    <lineage>
        <taxon>Eukaryota</taxon>
        <taxon>Fungi</taxon>
        <taxon>Dikarya</taxon>
        <taxon>Ascomycota</taxon>
        <taxon>Pezizomycotina</taxon>
        <taxon>Sordariomycetes</taxon>
        <taxon>Hypocreomycetidae</taxon>
        <taxon>Hypocreales</taxon>
        <taxon>Nectriaceae</taxon>
        <taxon>Fusarium</taxon>
    </lineage>
</organism>